<sequence>MFLVYPSHSGFKQAIPHSFDFQIQGEKTLKLWVVSFVISEKDDEKGIQWPDKAQIPAELYKKYYALYTDIICSK</sequence>
<gene>
    <name evidence="1" type="ORF">C0W81_12155</name>
</gene>
<reference evidence="1 2" key="1">
    <citation type="submission" date="2018-03" db="EMBL/GenBank/DDBJ databases">
        <title>Whole genome sequencing of Histamine producing bacteria.</title>
        <authorList>
            <person name="Butler K."/>
        </authorList>
    </citation>
    <scope>NUCLEOTIDE SEQUENCE [LARGE SCALE GENOMIC DNA]</scope>
    <source>
        <strain evidence="1 2">DSM 23343</strain>
    </source>
</reference>
<dbReference type="RefSeq" id="WP_060999438.1">
    <property type="nucleotide sequence ID" value="NZ_LNQZ01000022.1"/>
</dbReference>
<proteinExistence type="predicted"/>
<organism evidence="1 2">
    <name type="scientific">Photobacterium aquimaris</name>
    <dbReference type="NCBI Taxonomy" id="512643"/>
    <lineage>
        <taxon>Bacteria</taxon>
        <taxon>Pseudomonadati</taxon>
        <taxon>Pseudomonadota</taxon>
        <taxon>Gammaproteobacteria</taxon>
        <taxon>Vibrionales</taxon>
        <taxon>Vibrionaceae</taxon>
        <taxon>Photobacterium</taxon>
    </lineage>
</organism>
<name>A0A2T3HWM0_9GAMM</name>
<dbReference type="Proteomes" id="UP000241858">
    <property type="component" value="Unassembled WGS sequence"/>
</dbReference>
<comment type="caution">
    <text evidence="1">The sequence shown here is derived from an EMBL/GenBank/DDBJ whole genome shotgun (WGS) entry which is preliminary data.</text>
</comment>
<evidence type="ECO:0000313" key="2">
    <source>
        <dbReference type="Proteomes" id="UP000241858"/>
    </source>
</evidence>
<protein>
    <submittedName>
        <fullName evidence="1">Uncharacterized protein</fullName>
    </submittedName>
</protein>
<dbReference type="AlphaFoldDB" id="A0A2T3HWM0"/>
<evidence type="ECO:0000313" key="1">
    <source>
        <dbReference type="EMBL" id="PSU03323.1"/>
    </source>
</evidence>
<dbReference type="EMBL" id="PYLY01000024">
    <property type="protein sequence ID" value="PSU03323.1"/>
    <property type="molecule type" value="Genomic_DNA"/>
</dbReference>
<accession>A0A2T3HWM0</accession>
<dbReference type="OrthoDB" id="307209at2"/>